<accession>A0A1F8H0R5</accession>
<gene>
    <name evidence="2" type="ORF">A3I96_02930</name>
</gene>
<name>A0A1F8H0R5_9BACT</name>
<sequence length="123" mass="13186">MLKRLLGAFVIISLSFLILFPIPSNAGVISFINPLSTPFGGRILFQMPCTCSANQLLIIGPPKGGTFVMFPTVKLYENYKPIIGNNVLGMSTGKAPCLVYAGLICVPVAYAKIIYMIGTSKTP</sequence>
<organism evidence="2 3">
    <name type="scientific">Candidatus Yanofskybacteria bacterium RIFCSPLOWO2_02_FULL_44_18</name>
    <dbReference type="NCBI Taxonomy" id="1802705"/>
    <lineage>
        <taxon>Bacteria</taxon>
        <taxon>Candidatus Yanofskyibacteriota</taxon>
    </lineage>
</organism>
<dbReference type="Proteomes" id="UP000177111">
    <property type="component" value="Unassembled WGS sequence"/>
</dbReference>
<evidence type="ECO:0000256" key="1">
    <source>
        <dbReference type="SAM" id="Phobius"/>
    </source>
</evidence>
<comment type="caution">
    <text evidence="2">The sequence shown here is derived from an EMBL/GenBank/DDBJ whole genome shotgun (WGS) entry which is preliminary data.</text>
</comment>
<evidence type="ECO:0000313" key="3">
    <source>
        <dbReference type="Proteomes" id="UP000177111"/>
    </source>
</evidence>
<keyword evidence="1" id="KW-1133">Transmembrane helix</keyword>
<keyword evidence="1" id="KW-0472">Membrane</keyword>
<feature type="transmembrane region" description="Helical" evidence="1">
    <location>
        <begin position="98"/>
        <end position="118"/>
    </location>
</feature>
<reference evidence="2 3" key="1">
    <citation type="journal article" date="2016" name="Nat. Commun.">
        <title>Thousands of microbial genomes shed light on interconnected biogeochemical processes in an aquifer system.</title>
        <authorList>
            <person name="Anantharaman K."/>
            <person name="Brown C.T."/>
            <person name="Hug L.A."/>
            <person name="Sharon I."/>
            <person name="Castelle C.J."/>
            <person name="Probst A.J."/>
            <person name="Thomas B.C."/>
            <person name="Singh A."/>
            <person name="Wilkins M.J."/>
            <person name="Karaoz U."/>
            <person name="Brodie E.L."/>
            <person name="Williams K.H."/>
            <person name="Hubbard S.S."/>
            <person name="Banfield J.F."/>
        </authorList>
    </citation>
    <scope>NUCLEOTIDE SEQUENCE [LARGE SCALE GENOMIC DNA]</scope>
</reference>
<evidence type="ECO:0000313" key="2">
    <source>
        <dbReference type="EMBL" id="OGN31224.1"/>
    </source>
</evidence>
<keyword evidence="1" id="KW-0812">Transmembrane</keyword>
<dbReference type="AlphaFoldDB" id="A0A1F8H0R5"/>
<proteinExistence type="predicted"/>
<protein>
    <submittedName>
        <fullName evidence="2">Uncharacterized protein</fullName>
    </submittedName>
</protein>
<dbReference type="EMBL" id="MGKT01000005">
    <property type="protein sequence ID" value="OGN31224.1"/>
    <property type="molecule type" value="Genomic_DNA"/>
</dbReference>